<evidence type="ECO:0000313" key="1">
    <source>
        <dbReference type="EMBL" id="MDP8052843.1"/>
    </source>
</evidence>
<name>A0ACC6HPU1_9PAST</name>
<gene>
    <name evidence="1" type="ORF">QJU23_10510</name>
</gene>
<proteinExistence type="predicted"/>
<organism evidence="1 2">
    <name type="scientific">Pasteurella atlantica</name>
    <dbReference type="NCBI Taxonomy" id="2827233"/>
    <lineage>
        <taxon>Bacteria</taxon>
        <taxon>Pseudomonadati</taxon>
        <taxon>Pseudomonadota</taxon>
        <taxon>Gammaproteobacteria</taxon>
        <taxon>Pasteurellales</taxon>
        <taxon>Pasteurellaceae</taxon>
        <taxon>Pasteurella</taxon>
    </lineage>
</organism>
<protein>
    <submittedName>
        <fullName evidence="1">Uncharacterized protein</fullName>
    </submittedName>
</protein>
<evidence type="ECO:0000313" key="2">
    <source>
        <dbReference type="Proteomes" id="UP001228568"/>
    </source>
</evidence>
<reference evidence="1 2" key="1">
    <citation type="journal article" date="2023" name="Front. Microbiol.">
        <title>Phylogeography and host specificity of Pasteurellaceae pathogenic to sea-farmed fish in the north-east Atlantic.</title>
        <authorList>
            <person name="Gulla S."/>
            <person name="Colquhoun D.J."/>
            <person name="Olsen A.B."/>
            <person name="Spilsberg B."/>
            <person name="Lagesen K."/>
            <person name="Aakesson C.P."/>
            <person name="Strom S."/>
            <person name="Manji F."/>
            <person name="Birkbeck T.H."/>
            <person name="Nilsen H.K."/>
        </authorList>
    </citation>
    <scope>NUCLEOTIDE SEQUENCE [LARGE SCALE GENOMIC DNA]</scope>
    <source>
        <strain evidence="1 2">VIB3695</strain>
    </source>
</reference>
<sequence>MVTFSGLPSLFISTVVLLASTFPSSSKSLDTVMVSLFSSLLVSFLVVMVSGVPSPSLSFSVTVDTAEKST</sequence>
<comment type="caution">
    <text evidence="1">The sequence shown here is derived from an EMBL/GenBank/DDBJ whole genome shotgun (WGS) entry which is preliminary data.</text>
</comment>
<accession>A0ACC6HPU1</accession>
<dbReference type="EMBL" id="JASAWV010000042">
    <property type="protein sequence ID" value="MDP8052843.1"/>
    <property type="molecule type" value="Genomic_DNA"/>
</dbReference>
<keyword evidence="2" id="KW-1185">Reference proteome</keyword>
<dbReference type="Proteomes" id="UP001228568">
    <property type="component" value="Unassembled WGS sequence"/>
</dbReference>